<feature type="transmembrane region" description="Helical" evidence="1">
    <location>
        <begin position="36"/>
        <end position="58"/>
    </location>
</feature>
<dbReference type="AlphaFoldDB" id="A0A3P8TDZ4"/>
<sequence>IRPISNTVEIFVTGLDAASLSFLASNFGLKRSTGSLFSSSLLTASHIFVATGVSLVWFSPWTAGLSLALSSTFSSSFFISFISGNWGSSCSTTMCFLSRDQPLTLDFTPFGFCMTSRRGFTSGMVLLASFVSSEDLTAEADSTFSSSILFLIPDSEAVSLIGTAMLVFESSGLILVASIAFIGSCGSETAFVSGIAFCSGVWTLSLPKSFLTAFRGSWSAPLGRGRLVSGVFVFGLVS</sequence>
<evidence type="ECO:0000313" key="2">
    <source>
        <dbReference type="Ensembl" id="ENSAPEP00000022829.1"/>
    </source>
</evidence>
<proteinExistence type="predicted"/>
<reference evidence="2 3" key="1">
    <citation type="submission" date="2018-03" db="EMBL/GenBank/DDBJ databases">
        <title>Finding Nemo's genes: A chromosome-scale reference assembly of the genome of the orange clownfish Amphiprion percula.</title>
        <authorList>
            <person name="Lehmann R."/>
        </authorList>
    </citation>
    <scope>NUCLEOTIDE SEQUENCE</scope>
</reference>
<feature type="transmembrane region" description="Helical" evidence="1">
    <location>
        <begin position="157"/>
        <end position="183"/>
    </location>
</feature>
<dbReference type="Ensembl" id="ENSAPET00000023434.1">
    <property type="protein sequence ID" value="ENSAPEP00000022829.1"/>
    <property type="gene ID" value="ENSAPEG00000016264.1"/>
</dbReference>
<keyword evidence="1" id="KW-0812">Transmembrane</keyword>
<accession>A0A3P8TDZ4</accession>
<keyword evidence="3" id="KW-1185">Reference proteome</keyword>
<evidence type="ECO:0000256" key="1">
    <source>
        <dbReference type="SAM" id="Phobius"/>
    </source>
</evidence>
<feature type="transmembrane region" description="Helical" evidence="1">
    <location>
        <begin position="189"/>
        <end position="206"/>
    </location>
</feature>
<organism evidence="2 3">
    <name type="scientific">Amphiprion percula</name>
    <name type="common">Orange clownfish</name>
    <name type="synonym">Lutjanus percula</name>
    <dbReference type="NCBI Taxonomy" id="161767"/>
    <lineage>
        <taxon>Eukaryota</taxon>
        <taxon>Metazoa</taxon>
        <taxon>Chordata</taxon>
        <taxon>Craniata</taxon>
        <taxon>Vertebrata</taxon>
        <taxon>Euteleostomi</taxon>
        <taxon>Actinopterygii</taxon>
        <taxon>Neopterygii</taxon>
        <taxon>Teleostei</taxon>
        <taxon>Neoteleostei</taxon>
        <taxon>Acanthomorphata</taxon>
        <taxon>Ovalentaria</taxon>
        <taxon>Pomacentridae</taxon>
        <taxon>Amphiprion</taxon>
    </lineage>
</organism>
<keyword evidence="1" id="KW-0472">Membrane</keyword>
<evidence type="ECO:0000313" key="3">
    <source>
        <dbReference type="Proteomes" id="UP000265080"/>
    </source>
</evidence>
<reference evidence="2" key="2">
    <citation type="submission" date="2025-08" db="UniProtKB">
        <authorList>
            <consortium name="Ensembl"/>
        </authorList>
    </citation>
    <scope>IDENTIFICATION</scope>
</reference>
<reference evidence="2" key="3">
    <citation type="submission" date="2025-09" db="UniProtKB">
        <authorList>
            <consortium name="Ensembl"/>
        </authorList>
    </citation>
    <scope>IDENTIFICATION</scope>
</reference>
<protein>
    <submittedName>
        <fullName evidence="2">Uncharacterized protein</fullName>
    </submittedName>
</protein>
<name>A0A3P8TDZ4_AMPPE</name>
<dbReference type="OMA" id="IQASHIF"/>
<keyword evidence="1" id="KW-1133">Transmembrane helix</keyword>
<dbReference type="GeneTree" id="ENSGT00940000177178"/>
<dbReference type="Proteomes" id="UP000265080">
    <property type="component" value="Chromosome 4"/>
</dbReference>